<protein>
    <recommendedName>
        <fullName evidence="5">Integral membrane protein</fullName>
    </recommendedName>
</protein>
<name>A0A8J3RJ10_9ACTN</name>
<evidence type="ECO:0000256" key="1">
    <source>
        <dbReference type="SAM" id="MobiDB-lite"/>
    </source>
</evidence>
<dbReference type="EMBL" id="BOOH01000018">
    <property type="protein sequence ID" value="GIH75750.1"/>
    <property type="molecule type" value="Genomic_DNA"/>
</dbReference>
<feature type="transmembrane region" description="Helical" evidence="2">
    <location>
        <begin position="334"/>
        <end position="353"/>
    </location>
</feature>
<feature type="transmembrane region" description="Helical" evidence="2">
    <location>
        <begin position="111"/>
        <end position="130"/>
    </location>
</feature>
<organism evidence="3 4">
    <name type="scientific">Planobispora longispora</name>
    <dbReference type="NCBI Taxonomy" id="28887"/>
    <lineage>
        <taxon>Bacteria</taxon>
        <taxon>Bacillati</taxon>
        <taxon>Actinomycetota</taxon>
        <taxon>Actinomycetes</taxon>
        <taxon>Streptosporangiales</taxon>
        <taxon>Streptosporangiaceae</taxon>
        <taxon>Planobispora</taxon>
    </lineage>
</organism>
<evidence type="ECO:0008006" key="5">
    <source>
        <dbReference type="Google" id="ProtNLM"/>
    </source>
</evidence>
<comment type="caution">
    <text evidence="3">The sequence shown here is derived from an EMBL/GenBank/DDBJ whole genome shotgun (WGS) entry which is preliminary data.</text>
</comment>
<feature type="region of interest" description="Disordered" evidence="1">
    <location>
        <begin position="483"/>
        <end position="513"/>
    </location>
</feature>
<feature type="transmembrane region" description="Helical" evidence="2">
    <location>
        <begin position="183"/>
        <end position="201"/>
    </location>
</feature>
<evidence type="ECO:0000313" key="4">
    <source>
        <dbReference type="Proteomes" id="UP000616724"/>
    </source>
</evidence>
<proteinExistence type="predicted"/>
<feature type="transmembrane region" description="Helical" evidence="2">
    <location>
        <begin position="86"/>
        <end position="104"/>
    </location>
</feature>
<accession>A0A8J3RJ10</accession>
<feature type="transmembrane region" description="Helical" evidence="2">
    <location>
        <begin position="136"/>
        <end position="154"/>
    </location>
</feature>
<feature type="transmembrane region" description="Helical" evidence="2">
    <location>
        <begin position="206"/>
        <end position="225"/>
    </location>
</feature>
<feature type="transmembrane region" description="Helical" evidence="2">
    <location>
        <begin position="360"/>
        <end position="382"/>
    </location>
</feature>
<dbReference type="Proteomes" id="UP000616724">
    <property type="component" value="Unassembled WGS sequence"/>
</dbReference>
<gene>
    <name evidence="3" type="ORF">Plo01_21790</name>
</gene>
<keyword evidence="4" id="KW-1185">Reference proteome</keyword>
<reference evidence="3 4" key="1">
    <citation type="submission" date="2021-01" db="EMBL/GenBank/DDBJ databases">
        <title>Whole genome shotgun sequence of Planobispora longispora NBRC 13918.</title>
        <authorList>
            <person name="Komaki H."/>
            <person name="Tamura T."/>
        </authorList>
    </citation>
    <scope>NUCLEOTIDE SEQUENCE [LARGE SCALE GENOMIC DNA]</scope>
    <source>
        <strain evidence="3 4">NBRC 13918</strain>
    </source>
</reference>
<feature type="transmembrane region" description="Helical" evidence="2">
    <location>
        <begin position="278"/>
        <end position="296"/>
    </location>
</feature>
<keyword evidence="2" id="KW-1133">Transmembrane helix</keyword>
<feature type="transmembrane region" description="Helical" evidence="2">
    <location>
        <begin position="161"/>
        <end position="177"/>
    </location>
</feature>
<sequence>MTTRAPGRTPWTTPVFLLAVVSLCYAVAQFSLVTTAFGIEWDEAVYISQFSGNGAPIAFHASRGWGTPLVVAPVVMFTDSIAVLRAYLMVLSALLLFGAFRIWLPVRPGRTVPLAAAIFAACWPAVLYGGEAMPNIFTALGAVALTGLVVRAAAPAASRGRGLLAATAGLVVLVALFRPTDTTVIVLALAAAVVLTPRAAARRDSLAVIAALGAGLAVAWGLWIVDAVRRYGGAAERMELATEYFGPYRWLAGHYLRALDGPVVCSTLDGCGPVTAGAAAWAAGFLLLAAAGSALLWRRGLRLAATASAAVAACAAGAYLYHPLLPHPRYLLPTYGLLAIAAAEGVVLLAAALRRRARAGCALAFCALLAAGHLFPQAGYLIDNVGRLAPGRARDVAVAADVKEIGYRRPCLVYGWHAPQIGHHLGCEAAGTSGGRPLPATPAHVPARAASGYSVIVVYRGDADRNAPDLASWPRHRLPSSGWYARMHDGRTGPGVPPDLARRESGLPGLPGL</sequence>
<keyword evidence="2" id="KW-0812">Transmembrane</keyword>
<dbReference type="AlphaFoldDB" id="A0A8J3RJ10"/>
<evidence type="ECO:0000313" key="3">
    <source>
        <dbReference type="EMBL" id="GIH75750.1"/>
    </source>
</evidence>
<evidence type="ECO:0000256" key="2">
    <source>
        <dbReference type="SAM" id="Phobius"/>
    </source>
</evidence>
<feature type="transmembrane region" description="Helical" evidence="2">
    <location>
        <begin position="303"/>
        <end position="322"/>
    </location>
</feature>
<keyword evidence="2" id="KW-0472">Membrane</keyword>